<dbReference type="InterPro" id="IPR002401">
    <property type="entry name" value="Cyt_P450_E_grp-I"/>
</dbReference>
<evidence type="ECO:0000256" key="2">
    <source>
        <dbReference type="ARBA" id="ARBA00022833"/>
    </source>
</evidence>
<dbReference type="PANTHER" id="PTHR47660:SF2">
    <property type="entry name" value="TRANSCRIPTION FACTOR WITH C2H2 AND ZN(2)-CYS(6) DNA BINDING DOMAIN (EUROFUNG)"/>
    <property type="match status" value="1"/>
</dbReference>
<evidence type="ECO:0000259" key="9">
    <source>
        <dbReference type="Pfam" id="PF04082"/>
    </source>
</evidence>
<keyword evidence="5" id="KW-0805">Transcription regulation</keyword>
<dbReference type="PRINTS" id="PR00463">
    <property type="entry name" value="EP450I"/>
</dbReference>
<dbReference type="Pfam" id="PF04082">
    <property type="entry name" value="Fungal_trans"/>
    <property type="match status" value="1"/>
</dbReference>
<keyword evidence="2" id="KW-0862">Zinc</keyword>
<evidence type="ECO:0000313" key="10">
    <source>
        <dbReference type="EMBL" id="KAL2848908.1"/>
    </source>
</evidence>
<feature type="region of interest" description="Disordered" evidence="8">
    <location>
        <begin position="1"/>
        <end position="36"/>
    </location>
</feature>
<evidence type="ECO:0000256" key="5">
    <source>
        <dbReference type="ARBA" id="ARBA00023015"/>
    </source>
</evidence>
<organism evidence="10 11">
    <name type="scientific">Aspergillus pseudoustus</name>
    <dbReference type="NCBI Taxonomy" id="1810923"/>
    <lineage>
        <taxon>Eukaryota</taxon>
        <taxon>Fungi</taxon>
        <taxon>Dikarya</taxon>
        <taxon>Ascomycota</taxon>
        <taxon>Pezizomycotina</taxon>
        <taxon>Eurotiomycetes</taxon>
        <taxon>Eurotiomycetidae</taxon>
        <taxon>Eurotiales</taxon>
        <taxon>Aspergillaceae</taxon>
        <taxon>Aspergillus</taxon>
        <taxon>Aspergillus subgen. Nidulantes</taxon>
    </lineage>
</organism>
<evidence type="ECO:0000256" key="7">
    <source>
        <dbReference type="ARBA" id="ARBA00023242"/>
    </source>
</evidence>
<evidence type="ECO:0000256" key="1">
    <source>
        <dbReference type="ARBA" id="ARBA00022723"/>
    </source>
</evidence>
<dbReference type="Pfam" id="PF00067">
    <property type="entry name" value="p450"/>
    <property type="match status" value="2"/>
</dbReference>
<evidence type="ECO:0000256" key="3">
    <source>
        <dbReference type="ARBA" id="ARBA00023002"/>
    </source>
</evidence>
<reference evidence="10 11" key="1">
    <citation type="submission" date="2024-07" db="EMBL/GenBank/DDBJ databases">
        <title>Section-level genome sequencing and comparative genomics of Aspergillus sections Usti and Cavernicolus.</title>
        <authorList>
            <consortium name="Lawrence Berkeley National Laboratory"/>
            <person name="Nybo J.L."/>
            <person name="Vesth T.C."/>
            <person name="Theobald S."/>
            <person name="Frisvad J.C."/>
            <person name="Larsen T.O."/>
            <person name="Kjaerboelling I."/>
            <person name="Rothschild-Mancinelli K."/>
            <person name="Lyhne E.K."/>
            <person name="Kogle M.E."/>
            <person name="Barry K."/>
            <person name="Clum A."/>
            <person name="Na H."/>
            <person name="Ledsgaard L."/>
            <person name="Lin J."/>
            <person name="Lipzen A."/>
            <person name="Kuo A."/>
            <person name="Riley R."/>
            <person name="Mondo S."/>
            <person name="Labutti K."/>
            <person name="Haridas S."/>
            <person name="Pangalinan J."/>
            <person name="Salamov A.A."/>
            <person name="Simmons B.A."/>
            <person name="Magnuson J.K."/>
            <person name="Chen J."/>
            <person name="Drula E."/>
            <person name="Henrissat B."/>
            <person name="Wiebenga A."/>
            <person name="Lubbers R.J."/>
            <person name="Gomes A.C."/>
            <person name="Makela M.R."/>
            <person name="Stajich J."/>
            <person name="Grigoriev I.V."/>
            <person name="Mortensen U.H."/>
            <person name="De Vries R.P."/>
            <person name="Baker S.E."/>
            <person name="Andersen M.R."/>
        </authorList>
    </citation>
    <scope>NUCLEOTIDE SEQUENCE [LARGE SCALE GENOMIC DNA]</scope>
    <source>
        <strain evidence="10 11">CBS 123904</strain>
    </source>
</reference>
<sequence>MATDQTPATTILEGTNVPSHHESDPGIKELESEAPPPSFTQTIRIGGFCLLNQVKGLVTGHDTSTSSQDSELWMAENYGHVPPLSSDAYLMMTSVYTRLNCNSDCFVAFTNRPLPSLPNLQVYIQVYFEEFHPVFPLLHKPTFSPTKDKWVLGLGVAAIGSLFSHTLRSEETFYILLEFLRRVIYTQLERTRSGPPDICIAQAAVLNQVGMMFSGDMRFAEIAQTTMAQVVTMCRKMACYHDGPGMPVDRDSSTIQSWEEWIEKESVRRFFYFSWMLDCQYNMFWDLPIMLPIESLQVPMPSHEGAWDATTADDWRRSLTNDHDIHSPATLRKVLLDLYRDRIPLQLGALSTLLLAMSIYRDAPRLRYARLYMGLLWQYAETLPPTSSARAALGHIHIVSVFIRIPPSELFAFSGWRVTEAQQVKAAMKLQRWMQSQRGDARAALMHACCAWSAIRTGRTAAQHECEGLLLCSMTIGALIELQSRPANALNEMPTLRLDRNSSEKLSQLHRQYGSIMRIGPHEVSLGDHRYYRPIYTDSRSTLKDPHFYAAATFVGKDNIFQMTNPVQHAARRRLSAAPYFLQSVASLDPLIRKKAKDLATRMALGAKQSPNRTVDAFQLCGRFSLEVICQAAFAVDLGSEENGQDSINSLLLMNAMDDSAKTLPLTSVFPWLRSTKFGLILPGPVGRLFRQHAERIVTEKFHLKHNNNITLPSDTVVGMQNYVHHRDASVFRLPELFQPERWLESTKEMDLCLAPFSLGRRNCIGQNIAWEELYLAIDAVMRGGFTMMVSKEMRSGDMDMEDHFNVAPKGHRLLLEIKQDS</sequence>
<keyword evidence="3" id="KW-0560">Oxidoreductase</keyword>
<gene>
    <name evidence="10" type="ORF">BJY01DRAFT_246133</name>
</gene>
<keyword evidence="11" id="KW-1185">Reference proteome</keyword>
<dbReference type="SUPFAM" id="SSF48264">
    <property type="entry name" value="Cytochrome P450"/>
    <property type="match status" value="1"/>
</dbReference>
<dbReference type="InterPro" id="IPR017972">
    <property type="entry name" value="Cyt_P450_CS"/>
</dbReference>
<keyword evidence="7" id="KW-0539">Nucleus</keyword>
<dbReference type="PANTHER" id="PTHR47660">
    <property type="entry name" value="TRANSCRIPTION FACTOR WITH C2H2 AND ZN(2)-CYS(6) DNA BINDING DOMAIN (EUROFUNG)-RELATED-RELATED"/>
    <property type="match status" value="1"/>
</dbReference>
<proteinExistence type="predicted"/>
<name>A0ABR4KCD6_9EURO</name>
<evidence type="ECO:0000256" key="4">
    <source>
        <dbReference type="ARBA" id="ARBA00023004"/>
    </source>
</evidence>
<feature type="compositionally biased region" description="Basic and acidic residues" evidence="8">
    <location>
        <begin position="19"/>
        <end position="31"/>
    </location>
</feature>
<accession>A0ABR4KCD6</accession>
<protein>
    <submittedName>
        <fullName evidence="10">Cytochrome P450</fullName>
    </submittedName>
</protein>
<dbReference type="PROSITE" id="PS00086">
    <property type="entry name" value="CYTOCHROME_P450"/>
    <property type="match status" value="1"/>
</dbReference>
<dbReference type="Gene3D" id="1.10.630.10">
    <property type="entry name" value="Cytochrome P450"/>
    <property type="match status" value="2"/>
</dbReference>
<dbReference type="InterPro" id="IPR036396">
    <property type="entry name" value="Cyt_P450_sf"/>
</dbReference>
<dbReference type="EMBL" id="JBFXLU010000046">
    <property type="protein sequence ID" value="KAL2848908.1"/>
    <property type="molecule type" value="Genomic_DNA"/>
</dbReference>
<evidence type="ECO:0000256" key="6">
    <source>
        <dbReference type="ARBA" id="ARBA00023163"/>
    </source>
</evidence>
<feature type="domain" description="Xylanolytic transcriptional activator regulatory" evidence="9">
    <location>
        <begin position="124"/>
        <end position="326"/>
    </location>
</feature>
<dbReference type="InterPro" id="IPR007219">
    <property type="entry name" value="XnlR_reg_dom"/>
</dbReference>
<keyword evidence="1" id="KW-0479">Metal-binding</keyword>
<keyword evidence="4" id="KW-0408">Iron</keyword>
<evidence type="ECO:0000256" key="8">
    <source>
        <dbReference type="SAM" id="MobiDB-lite"/>
    </source>
</evidence>
<dbReference type="Proteomes" id="UP001610446">
    <property type="component" value="Unassembled WGS sequence"/>
</dbReference>
<keyword evidence="6" id="KW-0804">Transcription</keyword>
<dbReference type="InterPro" id="IPR001128">
    <property type="entry name" value="Cyt_P450"/>
</dbReference>
<evidence type="ECO:0000313" key="11">
    <source>
        <dbReference type="Proteomes" id="UP001610446"/>
    </source>
</evidence>
<feature type="compositionally biased region" description="Polar residues" evidence="8">
    <location>
        <begin position="1"/>
        <end position="18"/>
    </location>
</feature>
<comment type="caution">
    <text evidence="10">The sequence shown here is derived from an EMBL/GenBank/DDBJ whole genome shotgun (WGS) entry which is preliminary data.</text>
</comment>
<dbReference type="CDD" id="cd12148">
    <property type="entry name" value="fungal_TF_MHR"/>
    <property type="match status" value="1"/>
</dbReference>